<dbReference type="RefSeq" id="WP_016278585.1">
    <property type="nucleotide sequence ID" value="NZ_CAOOJZ010000022.1"/>
</dbReference>
<keyword evidence="3" id="KW-0067">ATP-binding</keyword>
<dbReference type="EMBL" id="SRYJ01000018">
    <property type="protein sequence ID" value="TGY70495.1"/>
    <property type="molecule type" value="Genomic_DNA"/>
</dbReference>
<feature type="transmembrane region" description="Helical" evidence="1">
    <location>
        <begin position="230"/>
        <end position="251"/>
    </location>
</feature>
<keyword evidence="4" id="KW-1185">Reference proteome</keyword>
<dbReference type="OrthoDB" id="899965at2"/>
<comment type="caution">
    <text evidence="2">The sequence shown here is derived from an EMBL/GenBank/DDBJ whole genome shotgun (WGS) entry which is preliminary data.</text>
</comment>
<name>R9HYA7_9BACT</name>
<dbReference type="HOGENOM" id="CLU_241893_0_0_10"/>
<dbReference type="Proteomes" id="UP000014200">
    <property type="component" value="Unassembled WGS sequence"/>
</dbReference>
<keyword evidence="1" id="KW-0812">Transmembrane</keyword>
<gene>
    <name evidence="2" type="ORF">C802_04417</name>
    <name evidence="3" type="ORF">E5339_09385</name>
</gene>
<evidence type="ECO:0000313" key="4">
    <source>
        <dbReference type="Proteomes" id="UP000014200"/>
    </source>
</evidence>
<dbReference type="InterPro" id="IPR027417">
    <property type="entry name" value="P-loop_NTPase"/>
</dbReference>
<evidence type="ECO:0000313" key="2">
    <source>
        <dbReference type="EMBL" id="EOS08806.1"/>
    </source>
</evidence>
<dbReference type="SUPFAM" id="SSF52540">
    <property type="entry name" value="P-loop containing nucleoside triphosphate hydrolases"/>
    <property type="match status" value="1"/>
</dbReference>
<feature type="transmembrane region" description="Helical" evidence="1">
    <location>
        <begin position="146"/>
        <end position="167"/>
    </location>
</feature>
<evidence type="ECO:0000256" key="1">
    <source>
        <dbReference type="SAM" id="Phobius"/>
    </source>
</evidence>
<feature type="transmembrane region" description="Helical" evidence="1">
    <location>
        <begin position="121"/>
        <end position="140"/>
    </location>
</feature>
<dbReference type="PATRIC" id="fig|1235788.3.peg.4534"/>
<dbReference type="GO" id="GO:0005524">
    <property type="term" value="F:ATP binding"/>
    <property type="evidence" value="ECO:0007669"/>
    <property type="project" value="UniProtKB-KW"/>
</dbReference>
<proteinExistence type="predicted"/>
<sequence length="1668" mass="194308">MKPLNIKTCLKFFLRLFSKEKSPEESGNKKRTIADEHSSYVKHILIPLCGFHGYHQTVSEEKGDENFLGREPVLDKLKHWLADPRSVNGAYLITGFRGMGKSSFVGKALHQLNGTEGDIRVNCLFIFFYICTIMVSAWILTKNSNPYFYCLYIGGVIAWLTGITYIIRLMRGKGHKPKGRQPFIIVKINVGNEILGNREILHLIVKNTYDKFNEYVWDYGRNELYHNLSLLIKLSVAFLLFLALDGMPALTPRNEYMRWVLEVFSSTADRLGGFAAPLGYILVFLFISIVFERILCLLGLSELFPFQTAAALLHRIYQLHERSIASVSDDLTSINQHIAFNLFRRKQYHVPSVHEMEQELVSIFAAMERMLLIKNPRFIIVLDELDKVDPPVAGEDKDILPEFNPSVGGFEGKNSPHSRQKELLRTLANMKYFMSTVHAKFVFIAGRDLYEAYLKDVSDREFSVSSIFNGVINVNSFLKPVDSRSDITSLTEEFVCLHLLAKKGTKGGKMTLKKYFEIEKERIEKTVEEGLKEVHRKRLSRNVGMLYQFVIYLVHVSNGSPKKISIYFEKYIRSREYLEEVKHISLDEPPEKCGCYLSFGAKDVQKIGFVHYVVYPVTQVMINKSKVYEDKLLVSTSFMINHIYKYHNTGFSWRNLEHIPELLEINKTPELRDFIGTIVAFLRKTHLTRILSGLYLFKFPMRISEEISFMSKQSEDLSALFNFSQDESRSIRKHYINLLEYYSRNINRIENRELHAMASIHHILGDLYQEDEDYSQAIFEYQIGLQLLSRQVKDPDYDKDAHWVSSMLFLVRNMLKLGLTYEKRKTLDSAYLAYSELVQRMVDYRFLKEENFGLHYQILDKTRWADKDALLFFDAEEDSGQAKAMFPGFGESERKKGFAFQCDHLKTEFARLLTPLKNSVIGRMTFFDDIRMAYLPILAKLSVLEKMNMEGITFNNLEVAEAEFFFLHLATDDSEKVMAVADFYNKFGDIVYYKNGLANTKSGNLFQALYFWGYDLGWLKDTICKPFLESRGETCEKGDAYHHYRKIVESWFDEPANEQQKAITTKEGLRYYLRHETELRIGTRCCEKVDWNEVIDYSFDDYIPLEKVRECVIHRERFFEKGLRTPCYACKYYNHSMNFELERMMGWSWTADRRKEKKAVIIADLLLNNEPQLKNMRETQHSLIGDTLKGLGCVMLSCSGEHELINRGFLEYFFRILEIYYEGKLSYKGTYAPNKLEKSIMLFWEASVFYGMAGDGHTAYALYKHLIEMLNAYLKVHSAVQYKQIVKEYLGRIKKYIVDRGIMALYAHYDHINLAESQKLKSMYGVEAYDDLDLSTLSVSPDIEELLYGYYMLQMAVDDSNAKSLRYRLYESDLMGPYKHISTLTQDVQNLRMKVMMNESVLEQLLDMKLVRLEHGGAGYVRFMEKMESLFSEGEKVSINGLYDEETGKQDRIELVNFLIADSLFCLTKIIGIVSPLSNTTLYTNVFMGEVGEHLWRWTVIFDWVHLGYRASEGHAYAGIFQVLKRKYGLESGNGGFVFRTLVLSLRGAMKDWKREDGKKPSEVLEDEVLHLVGVDMFHRLTRTDQIEMIIRYYEKAIGMHSEGKTYKEMIRTLCFLDDDLNNDTCQLSFSIERFLINTEWVHRRLDKLKRQTLYASLYDSDEYLKNR</sequence>
<dbReference type="GeneID" id="82152287"/>
<reference evidence="3 5" key="2">
    <citation type="submission" date="2019-04" db="EMBL/GenBank/DDBJ databases">
        <title>Microbes associate with the intestines of laboratory mice.</title>
        <authorList>
            <person name="Navarre W."/>
            <person name="Wong E."/>
            <person name="Huang K."/>
            <person name="Tropini C."/>
            <person name="Ng K."/>
            <person name="Yu B."/>
        </authorList>
    </citation>
    <scope>NUCLEOTIDE SEQUENCE [LARGE SCALE GENOMIC DNA]</scope>
    <source>
        <strain evidence="3 5">NM22_B1</strain>
    </source>
</reference>
<feature type="transmembrane region" description="Helical" evidence="1">
    <location>
        <begin position="271"/>
        <end position="291"/>
    </location>
</feature>
<keyword evidence="3" id="KW-0547">Nucleotide-binding</keyword>
<dbReference type="EMBL" id="ASSP01000032">
    <property type="protein sequence ID" value="EOS08806.1"/>
    <property type="molecule type" value="Genomic_DNA"/>
</dbReference>
<keyword evidence="1" id="KW-0472">Membrane</keyword>
<dbReference type="STRING" id="1235788.C802_04417"/>
<evidence type="ECO:0000313" key="3">
    <source>
        <dbReference type="EMBL" id="TGY70495.1"/>
    </source>
</evidence>
<evidence type="ECO:0000313" key="5">
    <source>
        <dbReference type="Proteomes" id="UP000310760"/>
    </source>
</evidence>
<protein>
    <submittedName>
        <fullName evidence="3">ATP-binding protein</fullName>
    </submittedName>
</protein>
<accession>R9HYA7</accession>
<dbReference type="Proteomes" id="UP000310760">
    <property type="component" value="Unassembled WGS sequence"/>
</dbReference>
<organism evidence="2 4">
    <name type="scientific">Phocaeicola sartorii</name>
    <dbReference type="NCBI Taxonomy" id="671267"/>
    <lineage>
        <taxon>Bacteria</taxon>
        <taxon>Pseudomonadati</taxon>
        <taxon>Bacteroidota</taxon>
        <taxon>Bacteroidia</taxon>
        <taxon>Bacteroidales</taxon>
        <taxon>Bacteroidaceae</taxon>
        <taxon>Phocaeicola</taxon>
    </lineage>
</organism>
<keyword evidence="1" id="KW-1133">Transmembrane helix</keyword>
<reference evidence="2 4" key="1">
    <citation type="submission" date="2013-04" db="EMBL/GenBank/DDBJ databases">
        <title>The Genome Sequence of Bacteroides massiliensis dnLKV3.</title>
        <authorList>
            <consortium name="The Broad Institute Genomics Platform"/>
            <consortium name="The Broad Institute Genome Sequencing Center for Infectious Disease"/>
            <person name="Earl A."/>
            <person name="Xavier R."/>
            <person name="Kuhn K."/>
            <person name="Stappenbeck T."/>
            <person name="Walker B."/>
            <person name="Young S."/>
            <person name="Zeng Q."/>
            <person name="Gargeya S."/>
            <person name="Fitzgerald M."/>
            <person name="Haas B."/>
            <person name="Abouelleil A."/>
            <person name="Allen A.W."/>
            <person name="Alvarado L."/>
            <person name="Arachchi H.M."/>
            <person name="Berlin A.M."/>
            <person name="Chapman S.B."/>
            <person name="Gainer-Dewar J."/>
            <person name="Goldberg J."/>
            <person name="Griggs A."/>
            <person name="Gujja S."/>
            <person name="Hansen M."/>
            <person name="Howarth C."/>
            <person name="Imamovic A."/>
            <person name="Ireland A."/>
            <person name="Larimer J."/>
            <person name="McCowan C."/>
            <person name="Murphy C."/>
            <person name="Pearson M."/>
            <person name="Poon T.W."/>
            <person name="Priest M."/>
            <person name="Roberts A."/>
            <person name="Saif S."/>
            <person name="Shea T."/>
            <person name="Sisk P."/>
            <person name="Sykes S."/>
            <person name="Wortman J."/>
            <person name="Nusbaum C."/>
            <person name="Birren B."/>
        </authorList>
    </citation>
    <scope>NUCLEOTIDE SEQUENCE [LARGE SCALE GENOMIC DNA]</scope>
    <source>
        <strain evidence="2">DnLKV3</strain>
        <strain evidence="4">dnLKV3</strain>
    </source>
</reference>